<dbReference type="EMBL" id="JAGGJX010000001">
    <property type="protein sequence ID" value="MBP1854363.1"/>
    <property type="molecule type" value="Genomic_DNA"/>
</dbReference>
<evidence type="ECO:0000259" key="2">
    <source>
        <dbReference type="PROSITE" id="PS51736"/>
    </source>
</evidence>
<name>A0ABS4E8X5_9FIRM</name>
<dbReference type="Pfam" id="PF00239">
    <property type="entry name" value="Resolvase"/>
    <property type="match status" value="1"/>
</dbReference>
<dbReference type="RefSeq" id="WP_209455894.1">
    <property type="nucleotide sequence ID" value="NZ_BAAACS010000017.1"/>
</dbReference>
<feature type="domain" description="Recombinase" evidence="3">
    <location>
        <begin position="162"/>
        <end position="294"/>
    </location>
</feature>
<dbReference type="PROSITE" id="PS51736">
    <property type="entry name" value="RECOMBINASES_3"/>
    <property type="match status" value="1"/>
</dbReference>
<dbReference type="PROSITE" id="PS51737">
    <property type="entry name" value="RECOMBINASE_DNA_BIND"/>
    <property type="match status" value="1"/>
</dbReference>
<reference evidence="4 5" key="1">
    <citation type="submission" date="2021-03" db="EMBL/GenBank/DDBJ databases">
        <title>Genomic Encyclopedia of Type Strains, Phase IV (KMG-IV): sequencing the most valuable type-strain genomes for metagenomic binning, comparative biology and taxonomic classification.</title>
        <authorList>
            <person name="Goeker M."/>
        </authorList>
    </citation>
    <scope>NUCLEOTIDE SEQUENCE [LARGE SCALE GENOMIC DNA]</scope>
    <source>
        <strain evidence="4 5">DSM 1289</strain>
    </source>
</reference>
<sequence>MNVAIYLRKSRADLEAEKSGEFETLNRHKSTLLKLARETNLNVVEIKEEIVSGESILHRPKMLDLLKEVEAKKYDAVLVMDIDRLGRGDMKDQGVILETFKDSGTKIITPRKTYDLMDEFDEEYSEFEAFMARKELKLINRRMQRGRIKSIEEGNYIYTDAPFGYNIVNISKKERTLEPNEQAETVKLIFDLYINGDMGYTKIARYLNNRHLPAYKSDNWSVSSIRNIVQNRIYTGVLEWQKNITTKQMNENGNSVRIKNDDKNVIVSKGKHPAIITEEIWEKARKIRESHTHTNHTNKLSNPLAGVLKCKICGKVMFSHLGRGIRHMTCRGRCGNKGARFEYVEKALLDSLVEYLNNYEIKIANSDIASIKTYSEKDINEKALNELKKELEELGRQKNKLFDLLERGIYGDDTFLERTQIIQSRTETLNKSIDEINARMKTVMKDDKQIVAGIRKVLELYPITDSAKEKNNLLKSVIKEAIYYKRPDQRNDNFDLYVELKVIEN</sequence>
<keyword evidence="5" id="KW-1185">Reference proteome</keyword>
<dbReference type="InterPro" id="IPR006119">
    <property type="entry name" value="Resolv_N"/>
</dbReference>
<dbReference type="InterPro" id="IPR038109">
    <property type="entry name" value="DNA_bind_recomb_sf"/>
</dbReference>
<feature type="coiled-coil region" evidence="1">
    <location>
        <begin position="377"/>
        <end position="404"/>
    </location>
</feature>
<dbReference type="Pfam" id="PF07508">
    <property type="entry name" value="Recombinase"/>
    <property type="match status" value="1"/>
</dbReference>
<evidence type="ECO:0000313" key="4">
    <source>
        <dbReference type="EMBL" id="MBP1854363.1"/>
    </source>
</evidence>
<organism evidence="4 5">
    <name type="scientific">Metaclostridioides mangenotii</name>
    <dbReference type="NCBI Taxonomy" id="1540"/>
    <lineage>
        <taxon>Bacteria</taxon>
        <taxon>Bacillati</taxon>
        <taxon>Bacillota</taxon>
        <taxon>Clostridia</taxon>
        <taxon>Peptostreptococcales</taxon>
        <taxon>Peptostreptococcaceae</taxon>
        <taxon>Metaclostridioides</taxon>
    </lineage>
</organism>
<dbReference type="PANTHER" id="PTHR30461:SF23">
    <property type="entry name" value="DNA RECOMBINASE-RELATED"/>
    <property type="match status" value="1"/>
</dbReference>
<dbReference type="InterPro" id="IPR036162">
    <property type="entry name" value="Resolvase-like_N_sf"/>
</dbReference>
<dbReference type="SMART" id="SM00857">
    <property type="entry name" value="Resolvase"/>
    <property type="match status" value="1"/>
</dbReference>
<evidence type="ECO:0000259" key="3">
    <source>
        <dbReference type="PROSITE" id="PS51737"/>
    </source>
</evidence>
<evidence type="ECO:0000256" key="1">
    <source>
        <dbReference type="SAM" id="Coils"/>
    </source>
</evidence>
<protein>
    <submittedName>
        <fullName evidence="4">DNA invertase Pin-like site-specific DNA recombinase</fullName>
    </submittedName>
</protein>
<dbReference type="PANTHER" id="PTHR30461">
    <property type="entry name" value="DNA-INVERTASE FROM LAMBDOID PROPHAGE"/>
    <property type="match status" value="1"/>
</dbReference>
<keyword evidence="1" id="KW-0175">Coiled coil</keyword>
<feature type="domain" description="Resolvase/invertase-type recombinase catalytic" evidence="2">
    <location>
        <begin position="2"/>
        <end position="154"/>
    </location>
</feature>
<dbReference type="CDD" id="cd00338">
    <property type="entry name" value="Ser_Recombinase"/>
    <property type="match status" value="1"/>
</dbReference>
<dbReference type="Gene3D" id="3.40.50.1390">
    <property type="entry name" value="Resolvase, N-terminal catalytic domain"/>
    <property type="match status" value="1"/>
</dbReference>
<dbReference type="SUPFAM" id="SSF53041">
    <property type="entry name" value="Resolvase-like"/>
    <property type="match status" value="1"/>
</dbReference>
<evidence type="ECO:0000313" key="5">
    <source>
        <dbReference type="Proteomes" id="UP000767291"/>
    </source>
</evidence>
<dbReference type="InterPro" id="IPR050639">
    <property type="entry name" value="SSR_resolvase"/>
</dbReference>
<comment type="caution">
    <text evidence="4">The sequence shown here is derived from an EMBL/GenBank/DDBJ whole genome shotgun (WGS) entry which is preliminary data.</text>
</comment>
<proteinExistence type="predicted"/>
<dbReference type="Proteomes" id="UP000767291">
    <property type="component" value="Unassembled WGS sequence"/>
</dbReference>
<dbReference type="Gene3D" id="3.90.1750.20">
    <property type="entry name" value="Putative Large Serine Recombinase, Chain B, Domain 2"/>
    <property type="match status" value="1"/>
</dbReference>
<gene>
    <name evidence="4" type="ORF">J2Z43_000753</name>
</gene>
<dbReference type="InterPro" id="IPR011109">
    <property type="entry name" value="DNA_bind_recombinase_dom"/>
</dbReference>
<accession>A0ABS4E8X5</accession>